<dbReference type="EMBL" id="JAMRDG010000001">
    <property type="protein sequence ID" value="KAJ3709143.1"/>
    <property type="molecule type" value="Genomic_DNA"/>
</dbReference>
<protein>
    <recommendedName>
        <fullName evidence="2">Nucleotide-diphospho-sugar transferase domain-containing protein</fullName>
    </recommendedName>
</protein>
<accession>A0AAD6A3V2</accession>
<name>A0AAD6A3V2_9POAL</name>
<keyword evidence="4" id="KW-1185">Reference proteome</keyword>
<feature type="chain" id="PRO_5042138851" description="Nucleotide-diphospho-sugar transferase domain-containing protein" evidence="1">
    <location>
        <begin position="24"/>
        <end position="385"/>
    </location>
</feature>
<dbReference type="Proteomes" id="UP001210211">
    <property type="component" value="Unassembled WGS sequence"/>
</dbReference>
<dbReference type="AlphaFoldDB" id="A0AAD6A3V2"/>
<evidence type="ECO:0000259" key="2">
    <source>
        <dbReference type="Pfam" id="PF03407"/>
    </source>
</evidence>
<dbReference type="PANTHER" id="PTHR46038">
    <property type="entry name" value="EXPRESSED PROTEIN-RELATED"/>
    <property type="match status" value="1"/>
</dbReference>
<comment type="caution">
    <text evidence="3">The sequence shown here is derived from an EMBL/GenBank/DDBJ whole genome shotgun (WGS) entry which is preliminary data.</text>
</comment>
<evidence type="ECO:0000313" key="3">
    <source>
        <dbReference type="EMBL" id="KAJ3709143.1"/>
    </source>
</evidence>
<feature type="signal peptide" evidence="1">
    <location>
        <begin position="1"/>
        <end position="23"/>
    </location>
</feature>
<evidence type="ECO:0000313" key="4">
    <source>
        <dbReference type="Proteomes" id="UP001210211"/>
    </source>
</evidence>
<dbReference type="InterPro" id="IPR005069">
    <property type="entry name" value="Nucl-diP-sugar_transferase"/>
</dbReference>
<keyword evidence="1" id="KW-0732">Signal</keyword>
<gene>
    <name evidence="3" type="ORF">LUZ61_012848</name>
</gene>
<dbReference type="PANTHER" id="PTHR46038:SF2">
    <property type="entry name" value="OS07G0294800 PROTEIN"/>
    <property type="match status" value="1"/>
</dbReference>
<sequence length="385" mass="44563">MRSNTFLLGASLLLVSLVLYTSSDLSEGVRKQKESLREATRKVASTQLERTKERFSDGIIGEIVHRKEKIVHRRRSRNNRTIEGLKTERTRVDNKKIIETVTAHDQAADLSDLLKRVATPDKTIIMTAINDAWTAPGSLLDLFFESFHHGDHILHLLNHLVIVAMDQKAFEKCKSRHPHCFLLSVDGLNFASEQSYMKGDYLEMMWRRNRFQQSILELGYNFLFTDVDIIWFRNPFPHLSQEADLIMSTDFFVGDAKSLGNYPNGGLLYVRSGQNTIEFYKKWQLSRQQFPGKHEQYTFDKIKGELSARVGVKIQFLDTAYFGGFCQHGKDLRKICTMHANCCIGLENKLSDLRNVLEDWKNYRARIKEGNFGYFSWRVPGRCIH</sequence>
<reference evidence="3 4" key="1">
    <citation type="journal article" date="2022" name="Cell">
        <title>Repeat-based holocentromeres influence genome architecture and karyotype evolution.</title>
        <authorList>
            <person name="Hofstatter P.G."/>
            <person name="Thangavel G."/>
            <person name="Lux T."/>
            <person name="Neumann P."/>
            <person name="Vondrak T."/>
            <person name="Novak P."/>
            <person name="Zhang M."/>
            <person name="Costa L."/>
            <person name="Castellani M."/>
            <person name="Scott A."/>
            <person name="Toegelov H."/>
            <person name="Fuchs J."/>
            <person name="Mata-Sucre Y."/>
            <person name="Dias Y."/>
            <person name="Vanzela A.L.L."/>
            <person name="Huettel B."/>
            <person name="Almeida C.C.S."/>
            <person name="Simkova H."/>
            <person name="Souza G."/>
            <person name="Pedrosa-Harand A."/>
            <person name="Macas J."/>
            <person name="Mayer K.F.X."/>
            <person name="Houben A."/>
            <person name="Marques A."/>
        </authorList>
    </citation>
    <scope>NUCLEOTIDE SEQUENCE [LARGE SCALE GENOMIC DNA]</scope>
    <source>
        <strain evidence="3">RhyTen1mFocal</strain>
    </source>
</reference>
<dbReference type="InterPro" id="IPR044821">
    <property type="entry name" value="At1g28695/At4g15970-like"/>
</dbReference>
<evidence type="ECO:0000256" key="1">
    <source>
        <dbReference type="SAM" id="SignalP"/>
    </source>
</evidence>
<proteinExistence type="predicted"/>
<dbReference type="Pfam" id="PF03407">
    <property type="entry name" value="Nucleotid_trans"/>
    <property type="match status" value="1"/>
</dbReference>
<feature type="domain" description="Nucleotide-diphospho-sugar transferase" evidence="2">
    <location>
        <begin position="155"/>
        <end position="353"/>
    </location>
</feature>
<organism evidence="3 4">
    <name type="scientific">Rhynchospora tenuis</name>
    <dbReference type="NCBI Taxonomy" id="198213"/>
    <lineage>
        <taxon>Eukaryota</taxon>
        <taxon>Viridiplantae</taxon>
        <taxon>Streptophyta</taxon>
        <taxon>Embryophyta</taxon>
        <taxon>Tracheophyta</taxon>
        <taxon>Spermatophyta</taxon>
        <taxon>Magnoliopsida</taxon>
        <taxon>Liliopsida</taxon>
        <taxon>Poales</taxon>
        <taxon>Cyperaceae</taxon>
        <taxon>Cyperoideae</taxon>
        <taxon>Rhynchosporeae</taxon>
        <taxon>Rhynchospora</taxon>
    </lineage>
</organism>